<reference evidence="2" key="1">
    <citation type="submission" date="2021-01" db="EMBL/GenBank/DDBJ databases">
        <title>Whole genome shotgun sequence of Actinoplanes rishiriensis NBRC 108556.</title>
        <authorList>
            <person name="Komaki H."/>
            <person name="Tamura T."/>
        </authorList>
    </citation>
    <scope>NUCLEOTIDE SEQUENCE</scope>
    <source>
        <strain evidence="2">NBRC 108556</strain>
    </source>
</reference>
<dbReference type="Proteomes" id="UP000636960">
    <property type="component" value="Unassembled WGS sequence"/>
</dbReference>
<dbReference type="InterPro" id="IPR003018">
    <property type="entry name" value="GAF"/>
</dbReference>
<dbReference type="Gene3D" id="3.30.450.40">
    <property type="match status" value="1"/>
</dbReference>
<dbReference type="Pfam" id="PF01590">
    <property type="entry name" value="GAF"/>
    <property type="match status" value="1"/>
</dbReference>
<evidence type="ECO:0000313" key="2">
    <source>
        <dbReference type="EMBL" id="GIF01386.1"/>
    </source>
</evidence>
<sequence length="165" mass="17924">MIDDPGRLAVLGRIDLDNPELRRRLNDITERTAARLGQPVSLVSMVLDTAQFFIGEHGLAGWIKDVGGTPVEWSFCANVVRSREKYVVPDAAADDRHATNPLVAVDGFRTYAGAPIVVDGEVLGAHCVLGFGAYTFGDEELEELRHSAEEIAALLCTYQLTEPAT</sequence>
<dbReference type="SMART" id="SM00065">
    <property type="entry name" value="GAF"/>
    <property type="match status" value="1"/>
</dbReference>
<proteinExistence type="predicted"/>
<evidence type="ECO:0000313" key="3">
    <source>
        <dbReference type="Proteomes" id="UP000636960"/>
    </source>
</evidence>
<dbReference type="PANTHER" id="PTHR43102:SF2">
    <property type="entry name" value="GAF DOMAIN-CONTAINING PROTEIN"/>
    <property type="match status" value="1"/>
</dbReference>
<dbReference type="SUPFAM" id="SSF55781">
    <property type="entry name" value="GAF domain-like"/>
    <property type="match status" value="1"/>
</dbReference>
<accession>A0A919K5S8</accession>
<feature type="domain" description="GAF" evidence="1">
    <location>
        <begin position="20"/>
        <end position="165"/>
    </location>
</feature>
<keyword evidence="3" id="KW-1185">Reference proteome</keyword>
<dbReference type="AlphaFoldDB" id="A0A919K5S8"/>
<name>A0A919K5S8_9ACTN</name>
<dbReference type="EMBL" id="BOMV01000102">
    <property type="protein sequence ID" value="GIF01386.1"/>
    <property type="molecule type" value="Genomic_DNA"/>
</dbReference>
<organism evidence="2 3">
    <name type="scientific">Paractinoplanes rishiriensis</name>
    <dbReference type="NCBI Taxonomy" id="1050105"/>
    <lineage>
        <taxon>Bacteria</taxon>
        <taxon>Bacillati</taxon>
        <taxon>Actinomycetota</taxon>
        <taxon>Actinomycetes</taxon>
        <taxon>Micromonosporales</taxon>
        <taxon>Micromonosporaceae</taxon>
        <taxon>Paractinoplanes</taxon>
    </lineage>
</organism>
<comment type="caution">
    <text evidence="2">The sequence shown here is derived from an EMBL/GenBank/DDBJ whole genome shotgun (WGS) entry which is preliminary data.</text>
</comment>
<protein>
    <recommendedName>
        <fullName evidence="1">GAF domain-containing protein</fullName>
    </recommendedName>
</protein>
<evidence type="ECO:0000259" key="1">
    <source>
        <dbReference type="SMART" id="SM00065"/>
    </source>
</evidence>
<dbReference type="PANTHER" id="PTHR43102">
    <property type="entry name" value="SLR1143 PROTEIN"/>
    <property type="match status" value="1"/>
</dbReference>
<dbReference type="InterPro" id="IPR029016">
    <property type="entry name" value="GAF-like_dom_sf"/>
</dbReference>
<dbReference type="RefSeq" id="WP_203790107.1">
    <property type="nucleotide sequence ID" value="NZ_BOMV01000102.1"/>
</dbReference>
<gene>
    <name evidence="2" type="ORF">Ari01nite_88500</name>
</gene>